<dbReference type="InterPro" id="IPR031314">
    <property type="entry name" value="DNK_dom"/>
</dbReference>
<dbReference type="GO" id="GO:0005739">
    <property type="term" value="C:mitochondrion"/>
    <property type="evidence" value="ECO:0007669"/>
    <property type="project" value="TreeGrafter"/>
</dbReference>
<reference evidence="2" key="1">
    <citation type="journal article" date="2020" name="Nature">
        <title>Giant virus diversity and host interactions through global metagenomics.</title>
        <authorList>
            <person name="Schulz F."/>
            <person name="Roux S."/>
            <person name="Paez-Espino D."/>
            <person name="Jungbluth S."/>
            <person name="Walsh D.A."/>
            <person name="Denef V.J."/>
            <person name="McMahon K.D."/>
            <person name="Konstantinidis K.T."/>
            <person name="Eloe-Fadrosh E.A."/>
            <person name="Kyrpides N.C."/>
            <person name="Woyke T."/>
        </authorList>
    </citation>
    <scope>NUCLEOTIDE SEQUENCE</scope>
    <source>
        <strain evidence="2">GVMAG-M-3300025626-8</strain>
    </source>
</reference>
<dbReference type="InterPro" id="IPR002624">
    <property type="entry name" value="DCK/DGK"/>
</dbReference>
<sequence>MQKIHISIEGNIGVGKSTLLSNIYKHFKKNEKVFCAWEPLHEWDNNGFLGDMYSKRIEHAEFQYMVISSMYHTSFMGLSKSEILIQERSMDAAFEVFTKNNVENSRSVELLKYSYDKLKESLEETFSSRKVRIYLKVPPFVAFCRVCQRSRSSESNMTEEYITAINDSYEEWLGLSCNTDEIIPIDASRSIEEVSQDVIRAISCFVQPNGLEPKKLFQ</sequence>
<dbReference type="PANTHER" id="PTHR10513:SF35">
    <property type="entry name" value="DEOXYADENOSINE KINASE"/>
    <property type="match status" value="1"/>
</dbReference>
<dbReference type="AlphaFoldDB" id="A0A6C0J016"/>
<dbReference type="SUPFAM" id="SSF52540">
    <property type="entry name" value="P-loop containing nucleoside triphosphate hydrolases"/>
    <property type="match status" value="1"/>
</dbReference>
<dbReference type="PIRSF" id="PIRSF000705">
    <property type="entry name" value="DNK"/>
    <property type="match status" value="1"/>
</dbReference>
<dbReference type="Pfam" id="PF01712">
    <property type="entry name" value="dNK"/>
    <property type="match status" value="1"/>
</dbReference>
<evidence type="ECO:0000259" key="1">
    <source>
        <dbReference type="Pfam" id="PF01712"/>
    </source>
</evidence>
<name>A0A6C0J016_9ZZZZ</name>
<feature type="domain" description="Deoxynucleoside kinase" evidence="1">
    <location>
        <begin position="6"/>
        <end position="206"/>
    </location>
</feature>
<dbReference type="PANTHER" id="PTHR10513">
    <property type="entry name" value="DEOXYNUCLEOSIDE KINASE"/>
    <property type="match status" value="1"/>
</dbReference>
<dbReference type="EMBL" id="MN740286">
    <property type="protein sequence ID" value="QHT98056.1"/>
    <property type="molecule type" value="Genomic_DNA"/>
</dbReference>
<accession>A0A6C0J016</accession>
<dbReference type="InterPro" id="IPR027417">
    <property type="entry name" value="P-loop_NTPase"/>
</dbReference>
<evidence type="ECO:0000313" key="2">
    <source>
        <dbReference type="EMBL" id="QHT98056.1"/>
    </source>
</evidence>
<proteinExistence type="predicted"/>
<dbReference type="InterPro" id="IPR050566">
    <property type="entry name" value="Deoxyribonucleoside_kinase"/>
</dbReference>
<dbReference type="GO" id="GO:0005524">
    <property type="term" value="F:ATP binding"/>
    <property type="evidence" value="ECO:0007669"/>
    <property type="project" value="InterPro"/>
</dbReference>
<dbReference type="Gene3D" id="3.40.50.300">
    <property type="entry name" value="P-loop containing nucleotide triphosphate hydrolases"/>
    <property type="match status" value="1"/>
</dbReference>
<organism evidence="2">
    <name type="scientific">viral metagenome</name>
    <dbReference type="NCBI Taxonomy" id="1070528"/>
    <lineage>
        <taxon>unclassified sequences</taxon>
        <taxon>metagenomes</taxon>
        <taxon>organismal metagenomes</taxon>
    </lineage>
</organism>
<dbReference type="GO" id="GO:0019136">
    <property type="term" value="F:deoxynucleoside kinase activity"/>
    <property type="evidence" value="ECO:0007669"/>
    <property type="project" value="InterPro"/>
</dbReference>
<protein>
    <recommendedName>
        <fullName evidence="1">Deoxynucleoside kinase domain-containing protein</fullName>
    </recommendedName>
</protein>